<protein>
    <submittedName>
        <fullName evidence="2">Glycerophosphodiester phosphodiesterase</fullName>
    </submittedName>
</protein>
<organism evidence="2 3">
    <name type="scientific">Microtetraspora malaysiensis</name>
    <dbReference type="NCBI Taxonomy" id="161358"/>
    <lineage>
        <taxon>Bacteria</taxon>
        <taxon>Bacillati</taxon>
        <taxon>Actinomycetota</taxon>
        <taxon>Actinomycetes</taxon>
        <taxon>Streptosporangiales</taxon>
        <taxon>Streptosporangiaceae</taxon>
        <taxon>Microtetraspora</taxon>
    </lineage>
</organism>
<evidence type="ECO:0000313" key="2">
    <source>
        <dbReference type="EMBL" id="MFF3671538.1"/>
    </source>
</evidence>
<reference evidence="2 3" key="1">
    <citation type="submission" date="2024-10" db="EMBL/GenBank/DDBJ databases">
        <title>The Natural Products Discovery Center: Release of the First 8490 Sequenced Strains for Exploring Actinobacteria Biosynthetic Diversity.</title>
        <authorList>
            <person name="Kalkreuter E."/>
            <person name="Kautsar S.A."/>
            <person name="Yang D."/>
            <person name="Bader C.D."/>
            <person name="Teijaro C.N."/>
            <person name="Fluegel L."/>
            <person name="Davis C.M."/>
            <person name="Simpson J.R."/>
            <person name="Lauterbach L."/>
            <person name="Steele A.D."/>
            <person name="Gui C."/>
            <person name="Meng S."/>
            <person name="Li G."/>
            <person name="Viehrig K."/>
            <person name="Ye F."/>
            <person name="Su P."/>
            <person name="Kiefer A.F."/>
            <person name="Nichols A."/>
            <person name="Cepeda A.J."/>
            <person name="Yan W."/>
            <person name="Fan B."/>
            <person name="Jiang Y."/>
            <person name="Adhikari A."/>
            <person name="Zheng C.-J."/>
            <person name="Schuster L."/>
            <person name="Cowan T.M."/>
            <person name="Smanski M.J."/>
            <person name="Chevrette M.G."/>
            <person name="De Carvalho L.P.S."/>
            <person name="Shen B."/>
        </authorList>
    </citation>
    <scope>NUCLEOTIDE SEQUENCE [LARGE SCALE GENOMIC DNA]</scope>
    <source>
        <strain evidence="2 3">NPDC002173</strain>
    </source>
</reference>
<dbReference type="SUPFAM" id="SSF51695">
    <property type="entry name" value="PLC-like phosphodiesterases"/>
    <property type="match status" value="1"/>
</dbReference>
<name>A0ABW6T2V9_9ACTN</name>
<feature type="domain" description="GP-PDE" evidence="1">
    <location>
        <begin position="37"/>
        <end position="256"/>
    </location>
</feature>
<accession>A0ABW6T2V9</accession>
<sequence>MAVGLPNALGSALLLITIFDPRTGHTQLATTSSCPAPKVVSHRGYGADENTLSAFAYALDAGSGRVELDVHFTRDHYPVVMHDATVDRTTTGSGRVADMTLAQFRALRTPDGERLPTLADALRLVRDRGGRVLVELKQVPDARDLRELREIYTALDARRWASLMSFSAAALRAVRTIPAARGLLSSTAPSLSATEGLSFVGVRYERLTRTRVRDYQAAGLSVYAYTADDRDTWQRLAGYGVNGVVTDRTPAYLAWASSACSVTITDGAGP</sequence>
<proteinExistence type="predicted"/>
<evidence type="ECO:0000313" key="3">
    <source>
        <dbReference type="Proteomes" id="UP001602013"/>
    </source>
</evidence>
<dbReference type="RefSeq" id="WP_387417713.1">
    <property type="nucleotide sequence ID" value="NZ_JBIASD010000049.1"/>
</dbReference>
<dbReference type="InterPro" id="IPR030395">
    <property type="entry name" value="GP_PDE_dom"/>
</dbReference>
<dbReference type="PANTHER" id="PTHR46211">
    <property type="entry name" value="GLYCEROPHOSPHORYL DIESTER PHOSPHODIESTERASE"/>
    <property type="match status" value="1"/>
</dbReference>
<keyword evidence="3" id="KW-1185">Reference proteome</keyword>
<dbReference type="Pfam" id="PF03009">
    <property type="entry name" value="GDPD"/>
    <property type="match status" value="1"/>
</dbReference>
<dbReference type="PANTHER" id="PTHR46211:SF1">
    <property type="entry name" value="GLYCEROPHOSPHODIESTER PHOSPHODIESTERASE, CYTOPLASMIC"/>
    <property type="match status" value="1"/>
</dbReference>
<dbReference type="Gene3D" id="3.20.20.190">
    <property type="entry name" value="Phosphatidylinositol (PI) phosphodiesterase"/>
    <property type="match status" value="1"/>
</dbReference>
<comment type="caution">
    <text evidence="2">The sequence shown here is derived from an EMBL/GenBank/DDBJ whole genome shotgun (WGS) entry which is preliminary data.</text>
</comment>
<gene>
    <name evidence="2" type="ORF">ACFYXI_38740</name>
</gene>
<dbReference type="PROSITE" id="PS51704">
    <property type="entry name" value="GP_PDE"/>
    <property type="match status" value="1"/>
</dbReference>
<dbReference type="EMBL" id="JBIASD010000049">
    <property type="protein sequence ID" value="MFF3671538.1"/>
    <property type="molecule type" value="Genomic_DNA"/>
</dbReference>
<dbReference type="Proteomes" id="UP001602013">
    <property type="component" value="Unassembled WGS sequence"/>
</dbReference>
<dbReference type="InterPro" id="IPR017946">
    <property type="entry name" value="PLC-like_Pdiesterase_TIM-brl"/>
</dbReference>
<evidence type="ECO:0000259" key="1">
    <source>
        <dbReference type="PROSITE" id="PS51704"/>
    </source>
</evidence>